<evidence type="ECO:0000313" key="1">
    <source>
        <dbReference type="EMBL" id="MCM3735042.1"/>
    </source>
</evidence>
<comment type="caution">
    <text evidence="1">The sequence shown here is derived from an EMBL/GenBank/DDBJ whole genome shotgun (WGS) entry which is preliminary data.</text>
</comment>
<keyword evidence="1" id="KW-0418">Kinase</keyword>
<name>A0ACC6A4T0_9BACI</name>
<keyword evidence="2" id="KW-1185">Reference proteome</keyword>
<dbReference type="EMBL" id="JAMBOP010000003">
    <property type="protein sequence ID" value="MCM3735042.1"/>
    <property type="molecule type" value="Genomic_DNA"/>
</dbReference>
<reference evidence="1" key="1">
    <citation type="submission" date="2022-05" db="EMBL/GenBank/DDBJ databases">
        <title>Comparative Genomics of Spacecraft Associated Microbes.</title>
        <authorList>
            <person name="Tran M.T."/>
            <person name="Wright A."/>
            <person name="Seuylemezian A."/>
            <person name="Eisen J."/>
            <person name="Coil D."/>
        </authorList>
    </citation>
    <scope>NUCLEOTIDE SEQUENCE</scope>
    <source>
        <strain evidence="1">FAIRING 10M-2.2</strain>
    </source>
</reference>
<accession>A0ACC6A4T0</accession>
<sequence length="220" mass="23952">MEYTNRRKTDKIKKEGLVTYFAPNSKVSEQYRAIRTNLQFASVNRKARTIVITSPGSGEGKSITTVNLAVSIAQQGEKVLVVDANLRSPAIHEIFNLENTIGMTNILIGKATLEGAVIQTEVENLSVLTSGPVPFNPAELISSVPMENLIQKAMEQYDFILFDSPSVLDVTDTSVLADQCDGIVLVISCSHTANEDAVEAKRILSFTRGRLVGAILNNKV</sequence>
<gene>
    <name evidence="1" type="ORF">M3215_04220</name>
</gene>
<evidence type="ECO:0000313" key="2">
    <source>
        <dbReference type="Proteomes" id="UP001202289"/>
    </source>
</evidence>
<organism evidence="1 2">
    <name type="scientific">Bacillus cytotoxicus</name>
    <dbReference type="NCBI Taxonomy" id="580165"/>
    <lineage>
        <taxon>Bacteria</taxon>
        <taxon>Bacillati</taxon>
        <taxon>Bacillota</taxon>
        <taxon>Bacilli</taxon>
        <taxon>Bacillales</taxon>
        <taxon>Bacillaceae</taxon>
        <taxon>Bacillus</taxon>
        <taxon>Bacillus cereus group</taxon>
    </lineage>
</organism>
<protein>
    <submittedName>
        <fullName evidence="1">CpsD/CapB family tyrosine-protein kinase</fullName>
    </submittedName>
</protein>
<proteinExistence type="predicted"/>
<dbReference type="Proteomes" id="UP001202289">
    <property type="component" value="Unassembled WGS sequence"/>
</dbReference>
<keyword evidence="1" id="KW-0808">Transferase</keyword>